<dbReference type="InterPro" id="IPR016181">
    <property type="entry name" value="Acyl_CoA_acyltransferase"/>
</dbReference>
<organism evidence="5 6">
    <name type="scientific">Kocuria varians</name>
    <name type="common">Micrococcus varians</name>
    <dbReference type="NCBI Taxonomy" id="1272"/>
    <lineage>
        <taxon>Bacteria</taxon>
        <taxon>Bacillati</taxon>
        <taxon>Actinomycetota</taxon>
        <taxon>Actinomycetes</taxon>
        <taxon>Micrococcales</taxon>
        <taxon>Micrococcaceae</taxon>
        <taxon>Kocuria</taxon>
    </lineage>
</organism>
<reference evidence="5 6" key="1">
    <citation type="submission" date="2019-06" db="EMBL/GenBank/DDBJ databases">
        <title>Whole genome shotgun sequence of Kocuria varians NBRC 15358.</title>
        <authorList>
            <person name="Hosoyama A."/>
            <person name="Uohara A."/>
            <person name="Ohji S."/>
            <person name="Ichikawa N."/>
        </authorList>
    </citation>
    <scope>NUCLEOTIDE SEQUENCE [LARGE SCALE GENOMIC DNA]</scope>
    <source>
        <strain evidence="5 6">NBRC 15358</strain>
    </source>
</reference>
<evidence type="ECO:0000313" key="5">
    <source>
        <dbReference type="EMBL" id="GED00195.1"/>
    </source>
</evidence>
<dbReference type="Gene3D" id="3.40.630.30">
    <property type="match status" value="1"/>
</dbReference>
<dbReference type="STRING" id="1272.GCA_900014985_01082"/>
<protein>
    <recommendedName>
        <fullName evidence="4">N-acetyltransferase domain-containing protein</fullName>
    </recommendedName>
</protein>
<evidence type="ECO:0000259" key="4">
    <source>
        <dbReference type="PROSITE" id="PS51186"/>
    </source>
</evidence>
<dbReference type="OrthoDB" id="1188001at2"/>
<gene>
    <name evidence="5" type="ORF">KVA01_23490</name>
</gene>
<dbReference type="CDD" id="cd04301">
    <property type="entry name" value="NAT_SF"/>
    <property type="match status" value="1"/>
</dbReference>
<dbReference type="GO" id="GO:0016747">
    <property type="term" value="F:acyltransferase activity, transferring groups other than amino-acyl groups"/>
    <property type="evidence" value="ECO:0007669"/>
    <property type="project" value="InterPro"/>
</dbReference>
<sequence length="187" mass="20367">MSRTHSTSAAPVPSVSSVTDVLPATPAHAPGIVALRDELARWMQARGIDQWREGEFTPAQVEQEIAAGQWWVVEPESGPGEVLGSVRVIWEDVEIWGEQPEPAGYIHGVAVDRSLNGTGTGTRLLRAAEQVIADSGRSISRLDCDDANPVLKRFYTGLGYSPRGTATFHVPGPDFWVTVQRMERPLP</sequence>
<dbReference type="PROSITE" id="PS51186">
    <property type="entry name" value="GNAT"/>
    <property type="match status" value="1"/>
</dbReference>
<evidence type="ECO:0000256" key="1">
    <source>
        <dbReference type="ARBA" id="ARBA00022679"/>
    </source>
</evidence>
<dbReference type="EMBL" id="BJNW01000026">
    <property type="protein sequence ID" value="GED00195.1"/>
    <property type="molecule type" value="Genomic_DNA"/>
</dbReference>
<evidence type="ECO:0000256" key="3">
    <source>
        <dbReference type="SAM" id="MobiDB-lite"/>
    </source>
</evidence>
<dbReference type="InterPro" id="IPR050832">
    <property type="entry name" value="Bact_Acetyltransf"/>
</dbReference>
<dbReference type="AlphaFoldDB" id="A0A4Y4D8Y4"/>
<dbReference type="SUPFAM" id="SSF55729">
    <property type="entry name" value="Acyl-CoA N-acyltransferases (Nat)"/>
    <property type="match status" value="1"/>
</dbReference>
<comment type="caution">
    <text evidence="5">The sequence shown here is derived from an EMBL/GenBank/DDBJ whole genome shotgun (WGS) entry which is preliminary data.</text>
</comment>
<name>A0A4Y4D8Y4_KOCVA</name>
<feature type="region of interest" description="Disordered" evidence="3">
    <location>
        <begin position="1"/>
        <end position="23"/>
    </location>
</feature>
<keyword evidence="1" id="KW-0808">Transferase</keyword>
<feature type="compositionally biased region" description="Low complexity" evidence="3">
    <location>
        <begin position="1"/>
        <end position="19"/>
    </location>
</feature>
<evidence type="ECO:0000256" key="2">
    <source>
        <dbReference type="ARBA" id="ARBA00023315"/>
    </source>
</evidence>
<keyword evidence="2" id="KW-0012">Acyltransferase</keyword>
<dbReference type="Proteomes" id="UP000315730">
    <property type="component" value="Unassembled WGS sequence"/>
</dbReference>
<evidence type="ECO:0000313" key="6">
    <source>
        <dbReference type="Proteomes" id="UP000315730"/>
    </source>
</evidence>
<proteinExistence type="predicted"/>
<dbReference type="PANTHER" id="PTHR43877">
    <property type="entry name" value="AMINOALKYLPHOSPHONATE N-ACETYLTRANSFERASE-RELATED-RELATED"/>
    <property type="match status" value="1"/>
</dbReference>
<dbReference type="PANTHER" id="PTHR43877:SF2">
    <property type="entry name" value="AMINOALKYLPHOSPHONATE N-ACETYLTRANSFERASE-RELATED"/>
    <property type="match status" value="1"/>
</dbReference>
<dbReference type="Pfam" id="PF00583">
    <property type="entry name" value="Acetyltransf_1"/>
    <property type="match status" value="1"/>
</dbReference>
<feature type="domain" description="N-acetyltransferase" evidence="4">
    <location>
        <begin position="19"/>
        <end position="187"/>
    </location>
</feature>
<dbReference type="RefSeq" id="WP_068468559.1">
    <property type="nucleotide sequence ID" value="NZ_BJNW01000026.1"/>
</dbReference>
<accession>A0A4Y4D8Y4</accession>
<dbReference type="InterPro" id="IPR000182">
    <property type="entry name" value="GNAT_dom"/>
</dbReference>
<keyword evidence="6" id="KW-1185">Reference proteome</keyword>